<keyword evidence="3" id="KW-1185">Reference proteome</keyword>
<reference evidence="3" key="1">
    <citation type="journal article" date="2013" name="Science">
        <title>The Amborella genome and the evolution of flowering plants.</title>
        <authorList>
            <consortium name="Amborella Genome Project"/>
        </authorList>
    </citation>
    <scope>NUCLEOTIDE SEQUENCE [LARGE SCALE GENOMIC DNA]</scope>
</reference>
<dbReference type="EMBL" id="KI395332">
    <property type="protein sequence ID" value="ERM98429.1"/>
    <property type="molecule type" value="Genomic_DNA"/>
</dbReference>
<organism evidence="2 3">
    <name type="scientific">Amborella trichopoda</name>
    <dbReference type="NCBI Taxonomy" id="13333"/>
    <lineage>
        <taxon>Eukaryota</taxon>
        <taxon>Viridiplantae</taxon>
        <taxon>Streptophyta</taxon>
        <taxon>Embryophyta</taxon>
        <taxon>Tracheophyta</taxon>
        <taxon>Spermatophyta</taxon>
        <taxon>Magnoliopsida</taxon>
        <taxon>Amborellales</taxon>
        <taxon>Amborellaceae</taxon>
        <taxon>Amborella</taxon>
    </lineage>
</organism>
<feature type="compositionally biased region" description="Basic and acidic residues" evidence="1">
    <location>
        <begin position="16"/>
        <end position="25"/>
    </location>
</feature>
<accession>W1NUU1</accession>
<sequence>MRLQDSAIPPQHGPSTRRDDKLQGDWRRHVSCNLVSSDLVKKKAAKKAVESAVVKGKKSIGMPSPKTRGTLKPAAPSLVITNPSMNQWTMVTFHNGNPSRVSKD</sequence>
<gene>
    <name evidence="2" type="ORF">AMTR_s00072p00121340</name>
</gene>
<feature type="region of interest" description="Disordered" evidence="1">
    <location>
        <begin position="1"/>
        <end position="25"/>
    </location>
</feature>
<dbReference type="Gramene" id="ERM98429">
    <property type="protein sequence ID" value="ERM98429"/>
    <property type="gene ID" value="AMTR_s00072p00121340"/>
</dbReference>
<evidence type="ECO:0000313" key="2">
    <source>
        <dbReference type="EMBL" id="ERM98429.1"/>
    </source>
</evidence>
<proteinExistence type="predicted"/>
<dbReference type="HOGENOM" id="CLU_2253745_0_0_1"/>
<evidence type="ECO:0000313" key="3">
    <source>
        <dbReference type="Proteomes" id="UP000017836"/>
    </source>
</evidence>
<dbReference type="Proteomes" id="UP000017836">
    <property type="component" value="Unassembled WGS sequence"/>
</dbReference>
<dbReference type="AlphaFoldDB" id="W1NUU1"/>
<evidence type="ECO:0000256" key="1">
    <source>
        <dbReference type="SAM" id="MobiDB-lite"/>
    </source>
</evidence>
<name>W1NUU1_AMBTC</name>
<protein>
    <submittedName>
        <fullName evidence="2">Uncharacterized protein</fullName>
    </submittedName>
</protein>